<evidence type="ECO:0000259" key="4">
    <source>
        <dbReference type="Pfam" id="PF13649"/>
    </source>
</evidence>
<keyword evidence="2" id="KW-0808">Transferase</keyword>
<dbReference type="Gene3D" id="3.40.50.150">
    <property type="entry name" value="Vaccinia Virus protein VP39"/>
    <property type="match status" value="1"/>
</dbReference>
<dbReference type="InterPro" id="IPR029063">
    <property type="entry name" value="SAM-dependent_MTases_sf"/>
</dbReference>
<protein>
    <submittedName>
        <fullName evidence="5">Class I SAM-dependent methyltransferase</fullName>
    </submittedName>
</protein>
<reference evidence="5 6" key="1">
    <citation type="submission" date="2022-10" db="EMBL/GenBank/DDBJ databases">
        <title>Comparative genomic analysis of Cohnella hashimotonis sp. nov., isolated from the International Space Station.</title>
        <authorList>
            <person name="Simpson A."/>
            <person name="Venkateswaran K."/>
        </authorList>
    </citation>
    <scope>NUCLEOTIDE SEQUENCE [LARGE SCALE GENOMIC DNA]</scope>
    <source>
        <strain evidence="5 6">DSM 18997</strain>
    </source>
</reference>
<dbReference type="PANTHER" id="PTHR43464:SF19">
    <property type="entry name" value="UBIQUINONE BIOSYNTHESIS O-METHYLTRANSFERASE, MITOCHONDRIAL"/>
    <property type="match status" value="1"/>
</dbReference>
<feature type="domain" description="Methyltransferase" evidence="4">
    <location>
        <begin position="53"/>
        <end position="153"/>
    </location>
</feature>
<name>A0A9X4KKQ2_9BACL</name>
<sequence>MNKFQNARTEEMNYHEKFYAEHMLFEPGTWLSKPVKIVIDMLERLNLQDIRMLDLGCGVGRNSIPLAQKTKAFNGMITCVDLLPSAIHYLLENARTYQVQHQIRAETADAEGYAIQDNYFDYIVACSCLEHVSSVDAFKAVVTQMIQGTKENGINAILMSTGVQEYWIETGETQDGLIELNMKTDETFALLKELYESWEIVIERQLPQKNP</sequence>
<keyword evidence="6" id="KW-1185">Reference proteome</keyword>
<dbReference type="GO" id="GO:0008168">
    <property type="term" value="F:methyltransferase activity"/>
    <property type="evidence" value="ECO:0007669"/>
    <property type="project" value="UniProtKB-KW"/>
</dbReference>
<dbReference type="EMBL" id="JAPDHZ010000003">
    <property type="protein sequence ID" value="MDG0791430.1"/>
    <property type="molecule type" value="Genomic_DNA"/>
</dbReference>
<proteinExistence type="predicted"/>
<keyword evidence="1 5" id="KW-0489">Methyltransferase</keyword>
<dbReference type="GO" id="GO:0032259">
    <property type="term" value="P:methylation"/>
    <property type="evidence" value="ECO:0007669"/>
    <property type="project" value="UniProtKB-KW"/>
</dbReference>
<evidence type="ECO:0000256" key="2">
    <source>
        <dbReference type="ARBA" id="ARBA00022679"/>
    </source>
</evidence>
<dbReference type="Pfam" id="PF13649">
    <property type="entry name" value="Methyltransf_25"/>
    <property type="match status" value="1"/>
</dbReference>
<organism evidence="5 6">
    <name type="scientific">Cohnella ginsengisoli</name>
    <dbReference type="NCBI Taxonomy" id="425004"/>
    <lineage>
        <taxon>Bacteria</taxon>
        <taxon>Bacillati</taxon>
        <taxon>Bacillota</taxon>
        <taxon>Bacilli</taxon>
        <taxon>Bacillales</taxon>
        <taxon>Paenibacillaceae</taxon>
        <taxon>Cohnella</taxon>
    </lineage>
</organism>
<accession>A0A9X4KKQ2</accession>
<gene>
    <name evidence="5" type="ORF">OMP38_11540</name>
</gene>
<dbReference type="SUPFAM" id="SSF53335">
    <property type="entry name" value="S-adenosyl-L-methionine-dependent methyltransferases"/>
    <property type="match status" value="1"/>
</dbReference>
<dbReference type="RefSeq" id="WP_277565310.1">
    <property type="nucleotide sequence ID" value="NZ_JAPDHZ010000003.1"/>
</dbReference>
<dbReference type="AlphaFoldDB" id="A0A9X4KKQ2"/>
<dbReference type="CDD" id="cd02440">
    <property type="entry name" value="AdoMet_MTases"/>
    <property type="match status" value="1"/>
</dbReference>
<evidence type="ECO:0000313" key="5">
    <source>
        <dbReference type="EMBL" id="MDG0791430.1"/>
    </source>
</evidence>
<evidence type="ECO:0000256" key="3">
    <source>
        <dbReference type="ARBA" id="ARBA00022691"/>
    </source>
</evidence>
<comment type="caution">
    <text evidence="5">The sequence shown here is derived from an EMBL/GenBank/DDBJ whole genome shotgun (WGS) entry which is preliminary data.</text>
</comment>
<dbReference type="Proteomes" id="UP001153387">
    <property type="component" value="Unassembled WGS sequence"/>
</dbReference>
<dbReference type="InterPro" id="IPR041698">
    <property type="entry name" value="Methyltransf_25"/>
</dbReference>
<dbReference type="PANTHER" id="PTHR43464">
    <property type="entry name" value="METHYLTRANSFERASE"/>
    <property type="match status" value="1"/>
</dbReference>
<evidence type="ECO:0000313" key="6">
    <source>
        <dbReference type="Proteomes" id="UP001153387"/>
    </source>
</evidence>
<evidence type="ECO:0000256" key="1">
    <source>
        <dbReference type="ARBA" id="ARBA00022603"/>
    </source>
</evidence>
<keyword evidence="3" id="KW-0949">S-adenosyl-L-methionine</keyword>